<sequence length="82" mass="9406">MEQSVIYQDIKDEGRQEGEQSLILRLLLRRLGEVSPEMRTQVQALSLAQLEALGEALLDFTKPEDLDEWMRSLSVTDRKSNS</sequence>
<dbReference type="PANTHER" id="PTHR35586">
    <property type="entry name" value="SLL1691 PROTEIN"/>
    <property type="match status" value="1"/>
</dbReference>
<dbReference type="AlphaFoldDB" id="A0A9Q9SUH8"/>
<dbReference type="Proteomes" id="UP000176944">
    <property type="component" value="Chromosome"/>
</dbReference>
<name>A0A9Q9SUH8_MOOP1</name>
<reference evidence="2" key="2">
    <citation type="submission" date="2022-10" db="EMBL/GenBank/DDBJ databases">
        <authorList>
            <person name="Ngo T.-E."/>
        </authorList>
    </citation>
    <scope>NUCLEOTIDE SEQUENCE</scope>
    <source>
        <strain evidence="2">JHB</strain>
    </source>
</reference>
<evidence type="ECO:0000313" key="2">
    <source>
        <dbReference type="EMBL" id="WAN69880.1"/>
    </source>
</evidence>
<reference evidence="2" key="1">
    <citation type="journal article" date="2017" name="Proc. Natl. Acad. Sci. U.S.A.">
        <title>Comparative genomics uncovers the prolific and distinctive metabolic potential of the cyanobacterial genus Moorea.</title>
        <authorList>
            <person name="Leao T."/>
            <person name="Castelao G."/>
            <person name="Korobeynikov A."/>
            <person name="Monroe E.A."/>
            <person name="Podell S."/>
            <person name="Glukhov E."/>
            <person name="Allen E.E."/>
            <person name="Gerwick W.H."/>
            <person name="Gerwick L."/>
        </authorList>
    </citation>
    <scope>NUCLEOTIDE SEQUENCE</scope>
    <source>
        <strain evidence="2">JHB</strain>
    </source>
</reference>
<organism evidence="2">
    <name type="scientific">Moorena producens (strain JHB)</name>
    <dbReference type="NCBI Taxonomy" id="1454205"/>
    <lineage>
        <taxon>Bacteria</taxon>
        <taxon>Bacillati</taxon>
        <taxon>Cyanobacteriota</taxon>
        <taxon>Cyanophyceae</taxon>
        <taxon>Coleofasciculales</taxon>
        <taxon>Coleofasciculaceae</taxon>
        <taxon>Moorena</taxon>
    </lineage>
</organism>
<dbReference type="InterPro" id="IPR025587">
    <property type="entry name" value="DUF4351"/>
</dbReference>
<proteinExistence type="predicted"/>
<dbReference type="PANTHER" id="PTHR35586:SF2">
    <property type="entry name" value="SLL1542 PROTEIN"/>
    <property type="match status" value="1"/>
</dbReference>
<evidence type="ECO:0000259" key="1">
    <source>
        <dbReference type="Pfam" id="PF14261"/>
    </source>
</evidence>
<protein>
    <submittedName>
        <fullName evidence="2">DUF4351 domain-containing protein</fullName>
    </submittedName>
</protein>
<feature type="domain" description="DUF4351" evidence="1">
    <location>
        <begin position="13"/>
        <end position="70"/>
    </location>
</feature>
<gene>
    <name evidence="2" type="ORF">BJP36_12325</name>
</gene>
<dbReference type="Pfam" id="PF14261">
    <property type="entry name" value="DUF4351"/>
    <property type="match status" value="1"/>
</dbReference>
<accession>A0A9Q9SUH8</accession>
<dbReference type="EMBL" id="CP017708">
    <property type="protein sequence ID" value="WAN69880.1"/>
    <property type="molecule type" value="Genomic_DNA"/>
</dbReference>